<keyword evidence="2" id="KW-1015">Disulfide bond</keyword>
<dbReference type="EMBL" id="JAHRIN010011152">
    <property type="protein sequence ID" value="MEQ2195454.1"/>
    <property type="molecule type" value="Genomic_DNA"/>
</dbReference>
<evidence type="ECO:0000256" key="1">
    <source>
        <dbReference type="ARBA" id="ARBA00022729"/>
    </source>
</evidence>
<accession>A0ABV0QI13</accession>
<organism evidence="5 6">
    <name type="scientific">Xenoophorus captivus</name>
    <dbReference type="NCBI Taxonomy" id="1517983"/>
    <lineage>
        <taxon>Eukaryota</taxon>
        <taxon>Metazoa</taxon>
        <taxon>Chordata</taxon>
        <taxon>Craniata</taxon>
        <taxon>Vertebrata</taxon>
        <taxon>Euteleostomi</taxon>
        <taxon>Actinopterygii</taxon>
        <taxon>Neopterygii</taxon>
        <taxon>Teleostei</taxon>
        <taxon>Neoteleostei</taxon>
        <taxon>Acanthomorphata</taxon>
        <taxon>Ovalentaria</taxon>
        <taxon>Atherinomorphae</taxon>
        <taxon>Cyprinodontiformes</taxon>
        <taxon>Goodeidae</taxon>
        <taxon>Xenoophorus</taxon>
    </lineage>
</organism>
<dbReference type="InterPro" id="IPR013783">
    <property type="entry name" value="Ig-like_fold"/>
</dbReference>
<evidence type="ECO:0000256" key="3">
    <source>
        <dbReference type="SAM" id="Phobius"/>
    </source>
</evidence>
<dbReference type="InterPro" id="IPR050488">
    <property type="entry name" value="Ig_Fc_receptor"/>
</dbReference>
<proteinExistence type="predicted"/>
<comment type="caution">
    <text evidence="5">The sequence shown here is derived from an EMBL/GenBank/DDBJ whole genome shotgun (WGS) entry which is preliminary data.</text>
</comment>
<dbReference type="Proteomes" id="UP001434883">
    <property type="component" value="Unassembled WGS sequence"/>
</dbReference>
<evidence type="ECO:0000256" key="2">
    <source>
        <dbReference type="ARBA" id="ARBA00023157"/>
    </source>
</evidence>
<feature type="transmembrane region" description="Helical" evidence="3">
    <location>
        <begin position="206"/>
        <end position="231"/>
    </location>
</feature>
<sequence>MNVFVLLLTQACLSSMVQNPAFPIISPNRLQFFEYESVFVNCLGDKDMNAWRVIRKLYQMSPANVSEACSNPAPSCTIHLTFERESGEYWCENDEGERSQALNISVTAGPVILNISAQPVKEGSDVTLRCINKNTEKTHISDFYKDGFRLKTYYKTGMTLSKVSKSDEGLYKCRISGAGESPESWLAVVKTKEEEGSNEEAQPLTVLALILIILVSIIIALLFLVIGVIVCKKHKALKNENVADPKDTTYAFVNKPRKSNAGGDTANEPDDVTYAAVQIKKGIVIMMTYLS</sequence>
<dbReference type="InterPro" id="IPR003599">
    <property type="entry name" value="Ig_sub"/>
</dbReference>
<dbReference type="SUPFAM" id="SSF48726">
    <property type="entry name" value="Immunoglobulin"/>
    <property type="match status" value="1"/>
</dbReference>
<keyword evidence="1" id="KW-0732">Signal</keyword>
<gene>
    <name evidence="5" type="ORF">XENOCAPTIV_013151</name>
</gene>
<keyword evidence="6" id="KW-1185">Reference proteome</keyword>
<dbReference type="Gene3D" id="2.60.40.10">
    <property type="entry name" value="Immunoglobulins"/>
    <property type="match status" value="2"/>
</dbReference>
<dbReference type="PANTHER" id="PTHR11481">
    <property type="entry name" value="IMMUNOGLOBULIN FC RECEPTOR"/>
    <property type="match status" value="1"/>
</dbReference>
<keyword evidence="3" id="KW-1133">Transmembrane helix</keyword>
<dbReference type="InterPro" id="IPR036179">
    <property type="entry name" value="Ig-like_dom_sf"/>
</dbReference>
<protein>
    <recommendedName>
        <fullName evidence="4">Ig-like domain-containing protein</fullName>
    </recommendedName>
</protein>
<dbReference type="InterPro" id="IPR007110">
    <property type="entry name" value="Ig-like_dom"/>
</dbReference>
<keyword evidence="3" id="KW-0472">Membrane</keyword>
<reference evidence="5 6" key="1">
    <citation type="submission" date="2021-06" db="EMBL/GenBank/DDBJ databases">
        <authorList>
            <person name="Palmer J.M."/>
        </authorList>
    </citation>
    <scope>NUCLEOTIDE SEQUENCE [LARGE SCALE GENOMIC DNA]</scope>
    <source>
        <strain evidence="5 6">XC_2019</strain>
        <tissue evidence="5">Muscle</tissue>
    </source>
</reference>
<evidence type="ECO:0000313" key="6">
    <source>
        <dbReference type="Proteomes" id="UP001434883"/>
    </source>
</evidence>
<evidence type="ECO:0000313" key="5">
    <source>
        <dbReference type="EMBL" id="MEQ2195454.1"/>
    </source>
</evidence>
<name>A0ABV0QI13_9TELE</name>
<dbReference type="SMART" id="SM00409">
    <property type="entry name" value="IG"/>
    <property type="match status" value="1"/>
</dbReference>
<keyword evidence="3" id="KW-0812">Transmembrane</keyword>
<dbReference type="PANTHER" id="PTHR11481:SF64">
    <property type="entry name" value="FC RECEPTOR-LIKE PROTEIN 4"/>
    <property type="match status" value="1"/>
</dbReference>
<evidence type="ECO:0000259" key="4">
    <source>
        <dbReference type="PROSITE" id="PS50835"/>
    </source>
</evidence>
<feature type="domain" description="Ig-like" evidence="4">
    <location>
        <begin position="110"/>
        <end position="187"/>
    </location>
</feature>
<dbReference type="PROSITE" id="PS50835">
    <property type="entry name" value="IG_LIKE"/>
    <property type="match status" value="1"/>
</dbReference>